<dbReference type="AlphaFoldDB" id="A0A7J6P4B7"/>
<feature type="compositionally biased region" description="Polar residues" evidence="1">
    <location>
        <begin position="226"/>
        <end position="237"/>
    </location>
</feature>
<sequence length="401" mass="44833">MVRSKGVPRKAPTTPRTEELDLTGFAIDLQDMLQKAKKYPEETSLFERETQNKEEKEGQRLFIQADKEIDAYKSLVLKHKWTPVVNLQACGEGQQAMSHLLSASRLLGEVAATSVRRIIRRTDVVARTFRKPVWSAENLDNSQNGSQSDEESAEESDEEVILLEDDDDQTAGDSNENVAMCFYDNNKSEDDSSDGRGENPNYEIRSDEDTSEAGTYRQVKNEDNLKINSSNDNTALAGTSHDSHYETKESQQVDDSNTHISPEIPDAPAEAHPEKGEGPGDNEVLRSSAGEAAYAAAFAVKQTSTQPPSFKLPKGRKGRVASSLRKRARPSSEPDRRTQAKIRRKAMERSRSSGSQASTALREVRFYQATSWLLIPRATFASCERTLLTSRRPWTRVPDYD</sequence>
<comment type="caution">
    <text evidence="2">The sequence shown here is derived from an EMBL/GenBank/DDBJ whole genome shotgun (WGS) entry which is preliminary data.</text>
</comment>
<feature type="compositionally biased region" description="Basic residues" evidence="1">
    <location>
        <begin position="313"/>
        <end position="329"/>
    </location>
</feature>
<evidence type="ECO:0000256" key="1">
    <source>
        <dbReference type="SAM" id="MobiDB-lite"/>
    </source>
</evidence>
<feature type="region of interest" description="Disordered" evidence="1">
    <location>
        <begin position="138"/>
        <end position="159"/>
    </location>
</feature>
<feature type="compositionally biased region" description="Low complexity" evidence="1">
    <location>
        <begin position="289"/>
        <end position="299"/>
    </location>
</feature>
<evidence type="ECO:0000313" key="2">
    <source>
        <dbReference type="EMBL" id="KAF4690959.1"/>
    </source>
</evidence>
<gene>
    <name evidence="2" type="ORF">FOZ60_016435</name>
</gene>
<dbReference type="EMBL" id="JABANP010000088">
    <property type="protein sequence ID" value="KAF4690959.1"/>
    <property type="molecule type" value="Genomic_DNA"/>
</dbReference>
<name>A0A7J6P4B7_PEROL</name>
<organism evidence="2 3">
    <name type="scientific">Perkinsus olseni</name>
    <name type="common">Perkinsus atlanticus</name>
    <dbReference type="NCBI Taxonomy" id="32597"/>
    <lineage>
        <taxon>Eukaryota</taxon>
        <taxon>Sar</taxon>
        <taxon>Alveolata</taxon>
        <taxon>Perkinsozoa</taxon>
        <taxon>Perkinsea</taxon>
        <taxon>Perkinsida</taxon>
        <taxon>Perkinsidae</taxon>
        <taxon>Perkinsus</taxon>
    </lineage>
</organism>
<feature type="compositionally biased region" description="Basic and acidic residues" evidence="1">
    <location>
        <begin position="186"/>
        <end position="197"/>
    </location>
</feature>
<protein>
    <submittedName>
        <fullName evidence="2">Uncharacterized protein</fullName>
    </submittedName>
</protein>
<feature type="region of interest" description="Disordered" evidence="1">
    <location>
        <begin position="184"/>
        <end position="360"/>
    </location>
</feature>
<accession>A0A7J6P4B7</accession>
<feature type="compositionally biased region" description="Basic and acidic residues" evidence="1">
    <location>
        <begin position="269"/>
        <end position="278"/>
    </location>
</feature>
<feature type="compositionally biased region" description="Acidic residues" evidence="1">
    <location>
        <begin position="148"/>
        <end position="159"/>
    </location>
</feature>
<reference evidence="2 3" key="1">
    <citation type="submission" date="2020-04" db="EMBL/GenBank/DDBJ databases">
        <title>Perkinsus olseni comparative genomics.</title>
        <authorList>
            <person name="Bogema D.R."/>
        </authorList>
    </citation>
    <scope>NUCLEOTIDE SEQUENCE [LARGE SCALE GENOMIC DNA]</scope>
    <source>
        <strain evidence="2">00978-12</strain>
    </source>
</reference>
<evidence type="ECO:0000313" key="3">
    <source>
        <dbReference type="Proteomes" id="UP000541610"/>
    </source>
</evidence>
<proteinExistence type="predicted"/>
<dbReference type="Proteomes" id="UP000541610">
    <property type="component" value="Unassembled WGS sequence"/>
</dbReference>
<feature type="compositionally biased region" description="Basic and acidic residues" evidence="1">
    <location>
        <begin position="241"/>
        <end position="251"/>
    </location>
</feature>